<evidence type="ECO:0000256" key="1">
    <source>
        <dbReference type="SAM" id="Coils"/>
    </source>
</evidence>
<feature type="coiled-coil region" evidence="1">
    <location>
        <begin position="12"/>
        <end position="50"/>
    </location>
</feature>
<dbReference type="AlphaFoldDB" id="A0A0P6YDD0"/>
<evidence type="ECO:0000313" key="2">
    <source>
        <dbReference type="EMBL" id="KPL80003.1"/>
    </source>
</evidence>
<dbReference type="EMBL" id="LGKP01000042">
    <property type="protein sequence ID" value="KPL80003.1"/>
    <property type="molecule type" value="Genomic_DNA"/>
</dbReference>
<comment type="caution">
    <text evidence="2">The sequence shown here is derived from an EMBL/GenBank/DDBJ whole genome shotgun (WGS) entry which is preliminary data.</text>
</comment>
<gene>
    <name evidence="2" type="ORF">SE18_25825</name>
</gene>
<organism evidence="2 3">
    <name type="scientific">Herpetosiphon geysericola</name>
    <dbReference type="NCBI Taxonomy" id="70996"/>
    <lineage>
        <taxon>Bacteria</taxon>
        <taxon>Bacillati</taxon>
        <taxon>Chloroflexota</taxon>
        <taxon>Chloroflexia</taxon>
        <taxon>Herpetosiphonales</taxon>
        <taxon>Herpetosiphonaceae</taxon>
        <taxon>Herpetosiphon</taxon>
    </lineage>
</organism>
<dbReference type="STRING" id="70996.SE18_25825"/>
<keyword evidence="1" id="KW-0175">Coiled coil</keyword>
<proteinExistence type="predicted"/>
<evidence type="ECO:0000313" key="3">
    <source>
        <dbReference type="Proteomes" id="UP000050277"/>
    </source>
</evidence>
<protein>
    <submittedName>
        <fullName evidence="2">Uncharacterized protein</fullName>
    </submittedName>
</protein>
<accession>A0A0P6YDD0</accession>
<dbReference type="Proteomes" id="UP000050277">
    <property type="component" value="Unassembled WGS sequence"/>
</dbReference>
<keyword evidence="3" id="KW-1185">Reference proteome</keyword>
<reference evidence="2 3" key="1">
    <citation type="submission" date="2015-07" db="EMBL/GenBank/DDBJ databases">
        <title>Whole genome sequence of Herpetosiphon geysericola DSM 7119.</title>
        <authorList>
            <person name="Hemp J."/>
            <person name="Ward L.M."/>
            <person name="Pace L.A."/>
            <person name="Fischer W.W."/>
        </authorList>
    </citation>
    <scope>NUCLEOTIDE SEQUENCE [LARGE SCALE GENOMIC DNA]</scope>
    <source>
        <strain evidence="2 3">DSM 7119</strain>
    </source>
</reference>
<sequence length="160" mass="17837">MTMSWNDLLDGVHARRARIAELEQEIRDAKTVFEATIAKQKAELKRLEAADSVDIQRLTIEALANVGAGASNTWGGVQLRRTLKLVVSDEELAIAALDGMDIDGKPLIKRTLDNRLALAFVQMRLREGFLVDGLEVCEDITVAILKHTENPQLQLPEHKR</sequence>
<dbReference type="RefSeq" id="WP_054537358.1">
    <property type="nucleotide sequence ID" value="NZ_LGKP01000042.1"/>
</dbReference>
<name>A0A0P6YDD0_9CHLR</name>